<proteinExistence type="predicted"/>
<protein>
    <submittedName>
        <fullName evidence="2">YfhE family protein</fullName>
    </submittedName>
</protein>
<evidence type="ECO:0000256" key="1">
    <source>
        <dbReference type="SAM" id="MobiDB-lite"/>
    </source>
</evidence>
<dbReference type="EMBL" id="CP129118">
    <property type="protein sequence ID" value="WOV86483.1"/>
    <property type="molecule type" value="Genomic_DNA"/>
</dbReference>
<gene>
    <name evidence="2" type="ORF">QWT69_11220</name>
</gene>
<feature type="compositionally biased region" description="Polar residues" evidence="1">
    <location>
        <begin position="17"/>
        <end position="30"/>
    </location>
</feature>
<sequence>MNKKREPHEQMTEKNNHLSSAQEVTYQNDFNKADKAAKDVENRMDKNSPSADTEN</sequence>
<dbReference type="Pfam" id="PF14152">
    <property type="entry name" value="YfhE"/>
    <property type="match status" value="1"/>
</dbReference>
<reference evidence="2 3" key="1">
    <citation type="submission" date="2023-06" db="EMBL/GenBank/DDBJ databases">
        <title>Sporosarcina sp. nov., isolated from Korean tranditional fermented seafood 'Jeotgal'.</title>
        <authorList>
            <person name="Yang A.I."/>
            <person name="Shin N.-R."/>
        </authorList>
    </citation>
    <scope>NUCLEOTIDE SEQUENCE [LARGE SCALE GENOMIC DNA]</scope>
    <source>
        <strain evidence="2 3">T2O-4</strain>
    </source>
</reference>
<keyword evidence="3" id="KW-1185">Reference proteome</keyword>
<dbReference type="RefSeq" id="WP_317965707.1">
    <property type="nucleotide sequence ID" value="NZ_CP129118.1"/>
</dbReference>
<feature type="compositionally biased region" description="Basic and acidic residues" evidence="1">
    <location>
        <begin position="1"/>
        <end position="16"/>
    </location>
</feature>
<name>A0ABZ0L207_9BACL</name>
<feature type="compositionally biased region" description="Basic and acidic residues" evidence="1">
    <location>
        <begin position="31"/>
        <end position="46"/>
    </location>
</feature>
<dbReference type="InterPro" id="IPR025437">
    <property type="entry name" value="YfhE-like"/>
</dbReference>
<evidence type="ECO:0000313" key="3">
    <source>
        <dbReference type="Proteomes" id="UP001303902"/>
    </source>
</evidence>
<evidence type="ECO:0000313" key="2">
    <source>
        <dbReference type="EMBL" id="WOV86483.1"/>
    </source>
</evidence>
<accession>A0ABZ0L207</accession>
<dbReference type="Proteomes" id="UP001303902">
    <property type="component" value="Chromosome"/>
</dbReference>
<organism evidence="2 3">
    <name type="scientific">Sporosarcina oncorhynchi</name>
    <dbReference type="NCBI Taxonomy" id="3056444"/>
    <lineage>
        <taxon>Bacteria</taxon>
        <taxon>Bacillati</taxon>
        <taxon>Bacillota</taxon>
        <taxon>Bacilli</taxon>
        <taxon>Bacillales</taxon>
        <taxon>Caryophanaceae</taxon>
        <taxon>Sporosarcina</taxon>
    </lineage>
</organism>
<feature type="region of interest" description="Disordered" evidence="1">
    <location>
        <begin position="1"/>
        <end position="55"/>
    </location>
</feature>